<accession>A0A811PBW6</accession>
<evidence type="ECO:0000313" key="3">
    <source>
        <dbReference type="Proteomes" id="UP000604825"/>
    </source>
</evidence>
<name>A0A811PBW6_9POAL</name>
<dbReference type="EMBL" id="CAJGYO010000007">
    <property type="protein sequence ID" value="CAD6244645.1"/>
    <property type="molecule type" value="Genomic_DNA"/>
</dbReference>
<comment type="caution">
    <text evidence="2">The sequence shown here is derived from an EMBL/GenBank/DDBJ whole genome shotgun (WGS) entry which is preliminary data.</text>
</comment>
<reference evidence="2" key="1">
    <citation type="submission" date="2020-10" db="EMBL/GenBank/DDBJ databases">
        <authorList>
            <person name="Han B."/>
            <person name="Lu T."/>
            <person name="Zhao Q."/>
            <person name="Huang X."/>
            <person name="Zhao Y."/>
        </authorList>
    </citation>
    <scope>NUCLEOTIDE SEQUENCE</scope>
</reference>
<dbReference type="Proteomes" id="UP000604825">
    <property type="component" value="Unassembled WGS sequence"/>
</dbReference>
<evidence type="ECO:0000313" key="2">
    <source>
        <dbReference type="EMBL" id="CAD6244645.1"/>
    </source>
</evidence>
<proteinExistence type="predicted"/>
<feature type="region of interest" description="Disordered" evidence="1">
    <location>
        <begin position="1"/>
        <end position="43"/>
    </location>
</feature>
<sequence length="73" mass="7082">MGLAACRLPPGASGSPPSGGLGAGELAGGSARSGPHRGGGRDWRAATVVCRCKSAETSDKSAVRVGLTNSMDG</sequence>
<dbReference type="AlphaFoldDB" id="A0A811PBW6"/>
<keyword evidence="3" id="KW-1185">Reference proteome</keyword>
<evidence type="ECO:0000256" key="1">
    <source>
        <dbReference type="SAM" id="MobiDB-lite"/>
    </source>
</evidence>
<protein>
    <submittedName>
        <fullName evidence="2">Uncharacterized protein</fullName>
    </submittedName>
</protein>
<feature type="compositionally biased region" description="Gly residues" evidence="1">
    <location>
        <begin position="17"/>
        <end position="27"/>
    </location>
</feature>
<organism evidence="2 3">
    <name type="scientific">Miscanthus lutarioriparius</name>
    <dbReference type="NCBI Taxonomy" id="422564"/>
    <lineage>
        <taxon>Eukaryota</taxon>
        <taxon>Viridiplantae</taxon>
        <taxon>Streptophyta</taxon>
        <taxon>Embryophyta</taxon>
        <taxon>Tracheophyta</taxon>
        <taxon>Spermatophyta</taxon>
        <taxon>Magnoliopsida</taxon>
        <taxon>Liliopsida</taxon>
        <taxon>Poales</taxon>
        <taxon>Poaceae</taxon>
        <taxon>PACMAD clade</taxon>
        <taxon>Panicoideae</taxon>
        <taxon>Andropogonodae</taxon>
        <taxon>Andropogoneae</taxon>
        <taxon>Saccharinae</taxon>
        <taxon>Miscanthus</taxon>
    </lineage>
</organism>
<gene>
    <name evidence="2" type="ORF">NCGR_LOCUS29262</name>
</gene>